<evidence type="ECO:0000313" key="1">
    <source>
        <dbReference type="EMBL" id="PVU94206.1"/>
    </source>
</evidence>
<sequence length="291" mass="32579">MDLNSTAYSILNLPNCLHFSSFDLACTANVGSEKFSANRCMNNSVRETCGIWYPVMFIDKKLQKLEGIYGPHDVDLFASQANKQFNNYYNLFKDPKAVGVPDKHFNTTTTFSDIGSTRPEKLKTRTGPITTPQIAKILSSLYVKEKLNKLTIISYKSAILDLTSNPKGISNDTILKELISAINDSSIKKDLTSKLCWLLEVTGLLRASDIHRIADSKTKGEDEVLSLDIVAPKEKENRQPIKRPCQISGHLNPILLLVKTYQMYKTSVSTKECPTQHVNDDSQTINSLEDI</sequence>
<dbReference type="OrthoDB" id="2400069at2759"/>
<reference evidence="1 2" key="1">
    <citation type="journal article" date="2018" name="MBio">
        <title>Comparative Genomics Reveals the Core Gene Toolbox for the Fungus-Insect Symbiosis.</title>
        <authorList>
            <person name="Wang Y."/>
            <person name="Stata M."/>
            <person name="Wang W."/>
            <person name="Stajich J.E."/>
            <person name="White M.M."/>
            <person name="Moncalvo J.M."/>
        </authorList>
    </citation>
    <scope>NUCLEOTIDE SEQUENCE [LARGE SCALE GENOMIC DNA]</scope>
    <source>
        <strain evidence="1 2">SC-DP-2</strain>
    </source>
</reference>
<dbReference type="Proteomes" id="UP000245609">
    <property type="component" value="Unassembled WGS sequence"/>
</dbReference>
<protein>
    <submittedName>
        <fullName evidence="1">Uncharacterized protein</fullName>
    </submittedName>
</protein>
<dbReference type="EMBL" id="MBFS01002660">
    <property type="protein sequence ID" value="PVU94206.1"/>
    <property type="molecule type" value="Genomic_DNA"/>
</dbReference>
<dbReference type="AlphaFoldDB" id="A0A2T9YPF3"/>
<name>A0A2T9YPF3_9FUNG</name>
<comment type="caution">
    <text evidence="1">The sequence shown here is derived from an EMBL/GenBank/DDBJ whole genome shotgun (WGS) entry which is preliminary data.</text>
</comment>
<evidence type="ECO:0000313" key="2">
    <source>
        <dbReference type="Proteomes" id="UP000245609"/>
    </source>
</evidence>
<gene>
    <name evidence="1" type="ORF">BB560_005953</name>
</gene>
<proteinExistence type="predicted"/>
<dbReference type="STRING" id="133381.A0A2T9YPF3"/>
<organism evidence="1 2">
    <name type="scientific">Smittium megazygosporum</name>
    <dbReference type="NCBI Taxonomy" id="133381"/>
    <lineage>
        <taxon>Eukaryota</taxon>
        <taxon>Fungi</taxon>
        <taxon>Fungi incertae sedis</taxon>
        <taxon>Zoopagomycota</taxon>
        <taxon>Kickxellomycotina</taxon>
        <taxon>Harpellomycetes</taxon>
        <taxon>Harpellales</taxon>
        <taxon>Legeriomycetaceae</taxon>
        <taxon>Smittium</taxon>
    </lineage>
</organism>
<keyword evidence="2" id="KW-1185">Reference proteome</keyword>
<accession>A0A2T9YPF3</accession>